<name>A0A1D8NDY0_YARLL</name>
<dbReference type="OMA" id="FAIMLCQ"/>
<feature type="compositionally biased region" description="Basic and acidic residues" evidence="6">
    <location>
        <begin position="155"/>
        <end position="166"/>
    </location>
</feature>
<dbReference type="VEuPathDB" id="FungiDB:YALI0_D09779g"/>
<dbReference type="Proteomes" id="UP000182444">
    <property type="component" value="Chromosome 1D"/>
</dbReference>
<dbReference type="SMR" id="A0A1D8NDY0"/>
<evidence type="ECO:0000313" key="8">
    <source>
        <dbReference type="Proteomes" id="UP000182444"/>
    </source>
</evidence>
<accession>A0A1D8NDY0</accession>
<feature type="compositionally biased region" description="Basic and acidic residues" evidence="6">
    <location>
        <begin position="138"/>
        <end position="147"/>
    </location>
</feature>
<organism evidence="7 8">
    <name type="scientific">Yarrowia lipolytica</name>
    <name type="common">Candida lipolytica</name>
    <dbReference type="NCBI Taxonomy" id="4952"/>
    <lineage>
        <taxon>Eukaryota</taxon>
        <taxon>Fungi</taxon>
        <taxon>Dikarya</taxon>
        <taxon>Ascomycota</taxon>
        <taxon>Saccharomycotina</taxon>
        <taxon>Dipodascomycetes</taxon>
        <taxon>Dipodascales</taxon>
        <taxon>Dipodascales incertae sedis</taxon>
        <taxon>Yarrowia</taxon>
    </lineage>
</organism>
<dbReference type="EMBL" id="CP017556">
    <property type="protein sequence ID" value="AOW03845.1"/>
    <property type="molecule type" value="Genomic_DNA"/>
</dbReference>
<evidence type="ECO:0000256" key="4">
    <source>
        <dbReference type="ARBA" id="ARBA00023163"/>
    </source>
</evidence>
<evidence type="ECO:0008006" key="9">
    <source>
        <dbReference type="Google" id="ProtNLM"/>
    </source>
</evidence>
<evidence type="ECO:0000256" key="6">
    <source>
        <dbReference type="SAM" id="MobiDB-lite"/>
    </source>
</evidence>
<evidence type="ECO:0000256" key="1">
    <source>
        <dbReference type="ARBA" id="ARBA00004123"/>
    </source>
</evidence>
<dbReference type="Pfam" id="PF04855">
    <property type="entry name" value="SNF5"/>
    <property type="match status" value="1"/>
</dbReference>
<evidence type="ECO:0000313" key="7">
    <source>
        <dbReference type="EMBL" id="AOW03845.1"/>
    </source>
</evidence>
<dbReference type="RefSeq" id="XP_502630.3">
    <property type="nucleotide sequence ID" value="XM_502630.3"/>
</dbReference>
<dbReference type="VEuPathDB" id="FungiDB:YALI1_D12355g"/>
<feature type="compositionally biased region" description="Acidic residues" evidence="6">
    <location>
        <begin position="124"/>
        <end position="137"/>
    </location>
</feature>
<gene>
    <name evidence="7" type="ORF">YALI1_D12355g</name>
</gene>
<reference evidence="7 8" key="1">
    <citation type="journal article" date="2016" name="PLoS ONE">
        <title>Sequence Assembly of Yarrowia lipolytica Strain W29/CLIB89 Shows Transposable Element Diversity.</title>
        <authorList>
            <person name="Magnan C."/>
            <person name="Yu J."/>
            <person name="Chang I."/>
            <person name="Jahn E."/>
            <person name="Kanomata Y."/>
            <person name="Wu J."/>
            <person name="Zeller M."/>
            <person name="Oakes M."/>
            <person name="Baldi P."/>
            <person name="Sandmeyer S."/>
        </authorList>
    </citation>
    <scope>NUCLEOTIDE SEQUENCE [LARGE SCALE GENOMIC DNA]</scope>
    <source>
        <strain evidence="8">CLIB89(W29)</strain>
    </source>
</reference>
<dbReference type="eggNOG" id="KOG1649">
    <property type="taxonomic scope" value="Eukaryota"/>
</dbReference>
<comment type="similarity">
    <text evidence="2">Belongs to the SNF5 family.</text>
</comment>
<proteinExistence type="inferred from homology"/>
<dbReference type="InterPro" id="IPR006939">
    <property type="entry name" value="SNF5"/>
</dbReference>
<dbReference type="AlphaFoldDB" id="A0A1D8NDY0"/>
<dbReference type="GO" id="GO:0000228">
    <property type="term" value="C:nuclear chromosome"/>
    <property type="evidence" value="ECO:0007669"/>
    <property type="project" value="InterPro"/>
</dbReference>
<evidence type="ECO:0000256" key="5">
    <source>
        <dbReference type="ARBA" id="ARBA00023242"/>
    </source>
</evidence>
<keyword evidence="5" id="KW-0539">Nucleus</keyword>
<comment type="subcellular location">
    <subcellularLocation>
        <location evidence="1">Nucleus</location>
    </subcellularLocation>
</comment>
<keyword evidence="4" id="KW-0804">Transcription</keyword>
<sequence>MGEKPNRIGRANISYINHDHIFLPSFQPSYPSRQLHPLISSQNKVHSSIVHLPKVASPSSPETQQHSQAPLFITHIMSGLPQALASGFAARVREGGTTLYINTTPMLRSARHNTAVNYAEFEEDFDANDFEDDDDDDQSQRESRDGSEEAEGDEDGTKKEEQDKFAGLKAPLVSNEPKRAAPPVRPVMYPQEVLEELSQVKEPTLIPIRVAVENIDVFRVQDFFLWDADEKILTPEQFATLTCADLDVPIGYSAQMSAQIKKQLAEYTAAPALPKDVEVHVIVELAVTVDKIVYEDKFEWDLSGEYATPQEFARTVVQDLGLGQEFYPAITYQLYETLGKLQKAWLERSIPLDVDNRAAFGLEAGLRVDQDNLGESWVPRVEEMTPEEMQKREMERDRSSRRLKRESARMAEVPYVDLDSLYSRKRRRRFDEDSRSGSPMW</sequence>
<feature type="region of interest" description="Disordered" evidence="6">
    <location>
        <begin position="383"/>
        <end position="407"/>
    </location>
</feature>
<dbReference type="PANTHER" id="PTHR10019">
    <property type="entry name" value="SNF5"/>
    <property type="match status" value="1"/>
</dbReference>
<dbReference type="KEGG" id="yli:2910921"/>
<dbReference type="GO" id="GO:0006338">
    <property type="term" value="P:chromatin remodeling"/>
    <property type="evidence" value="ECO:0007669"/>
    <property type="project" value="InterPro"/>
</dbReference>
<feature type="region of interest" description="Disordered" evidence="6">
    <location>
        <begin position="124"/>
        <end position="183"/>
    </location>
</feature>
<keyword evidence="3" id="KW-0805">Transcription regulation</keyword>
<evidence type="ECO:0000256" key="2">
    <source>
        <dbReference type="ARBA" id="ARBA00010239"/>
    </source>
</evidence>
<evidence type="ECO:0000256" key="3">
    <source>
        <dbReference type="ARBA" id="ARBA00023015"/>
    </source>
</evidence>
<protein>
    <recommendedName>
        <fullName evidence="9">Chromatin structure-remodeling complex subunit SFH1</fullName>
    </recommendedName>
</protein>
<dbReference type="GeneID" id="2910921"/>